<proteinExistence type="predicted"/>
<dbReference type="EMBL" id="CP002688">
    <property type="protein sequence ID" value="AED98150.1"/>
    <property type="molecule type" value="Genomic_DNA"/>
</dbReference>
<dbReference type="RefSeq" id="NP_001119507.1">
    <property type="nucleotide sequence ID" value="NM_001126035.1"/>
</dbReference>
<dbReference type="InParanoid" id="B3H5B2"/>
<evidence type="ECO:0000313" key="1">
    <source>
        <dbReference type="Araport" id="AT5G66053"/>
    </source>
</evidence>
<accession>B3H5B2</accession>
<dbReference type="KEGG" id="ath:AT5G66053"/>
<reference evidence="2 3" key="1">
    <citation type="journal article" date="2000" name="Nature">
        <title>Sequence and analysis of chromosome 5 of the plant Arabidopsis thaliana.</title>
        <authorList>
            <consortium name="Kazusa DNA Research Institute"/>
            <consortium name="Cold Spring Harbor and Washington University in St Louis Sequencing Consortium"/>
            <consortium name="European Union Arabidopsis Genome Sequencing Consortium"/>
            <person name="Tabata S."/>
            <person name="Kaneko T."/>
            <person name="Nakamura Y."/>
            <person name="Kotani H."/>
            <person name="Kato T."/>
            <person name="Asamizu E."/>
            <person name="Miyajima N."/>
            <person name="Sasamoto S."/>
            <person name="Kimura T."/>
            <person name="Hosouchi T."/>
            <person name="Kawashima K."/>
            <person name="Kohara M."/>
            <person name="Matsumoto M."/>
            <person name="Matsuno A."/>
            <person name="Muraki A."/>
            <person name="Nakayama S."/>
            <person name="Nakazaki N."/>
            <person name="Naruo K."/>
            <person name="Okumura S."/>
            <person name="Shinpo S."/>
            <person name="Takeuchi C."/>
            <person name="Wada T."/>
            <person name="Watanabe A."/>
            <person name="Yamada M."/>
            <person name="Yasuda M."/>
            <person name="Sato S."/>
            <person name="de la Bastide M."/>
            <person name="Huang E."/>
            <person name="Spiegel L."/>
            <person name="Gnoj L."/>
            <person name="O'Shaughnessy A."/>
            <person name="Preston R."/>
            <person name="Habermann K."/>
            <person name="Murray J."/>
            <person name="Johnson D."/>
            <person name="Rohlfing T."/>
            <person name="Nelson J."/>
            <person name="Stoneking T."/>
            <person name="Pepin K."/>
            <person name="Spieth J."/>
            <person name="Sekhon M."/>
            <person name="Armstrong J."/>
            <person name="Becker M."/>
            <person name="Belter E."/>
            <person name="Cordum H."/>
            <person name="Cordes M."/>
            <person name="Courtney L."/>
            <person name="Courtney W."/>
            <person name="Dante M."/>
            <person name="Du H."/>
            <person name="Edwards J."/>
            <person name="Fryman J."/>
            <person name="Haakensen B."/>
            <person name="Lamar E."/>
            <person name="Latreille P."/>
            <person name="Leonard S."/>
            <person name="Meyer R."/>
            <person name="Mulvaney E."/>
            <person name="Ozersky P."/>
            <person name="Riley A."/>
            <person name="Strowmatt C."/>
            <person name="Wagner-McPherson C."/>
            <person name="Wollam A."/>
            <person name="Yoakum M."/>
            <person name="Bell M."/>
            <person name="Dedhia N."/>
            <person name="Parnell L."/>
            <person name="Shah R."/>
            <person name="Rodriguez M."/>
            <person name="See L.H."/>
            <person name="Vil D."/>
            <person name="Baker J."/>
            <person name="Kirchoff K."/>
            <person name="Toth K."/>
            <person name="King L."/>
            <person name="Bahret A."/>
            <person name="Miller B."/>
            <person name="Marra M."/>
            <person name="Martienssen R."/>
            <person name="McCombie W.R."/>
            <person name="Wilson R.K."/>
            <person name="Murphy G."/>
            <person name="Bancroft I."/>
            <person name="Volckaert G."/>
            <person name="Wambutt R."/>
            <person name="Dusterhoft A."/>
            <person name="Stiekema W."/>
            <person name="Pohl T."/>
            <person name="Entian K.D."/>
            <person name="Terryn N."/>
            <person name="Hartley N."/>
            <person name="Bent E."/>
            <person name="Johnson S."/>
            <person name="Langham S.A."/>
            <person name="McCullagh B."/>
            <person name="Robben J."/>
            <person name="Grymonprez B."/>
            <person name="Zimmermann W."/>
            <person name="Ramsperger U."/>
            <person name="Wedler H."/>
            <person name="Balke K."/>
            <person name="Wedler E."/>
            <person name="Peters S."/>
            <person name="van Staveren M."/>
            <person name="Dirkse W."/>
            <person name="Mooijman P."/>
            <person name="Lankhorst R.K."/>
            <person name="Weitzenegger T."/>
            <person name="Bothe G."/>
            <person name="Rose M."/>
            <person name="Hauf J."/>
            <person name="Berneiser S."/>
            <person name="Hempel S."/>
            <person name="Feldpausch M."/>
            <person name="Lamberth S."/>
            <person name="Villarroel R."/>
            <person name="Gielen J."/>
            <person name="Ardiles W."/>
            <person name="Bents O."/>
            <person name="Lemcke K."/>
            <person name="Kolesov G."/>
            <person name="Mayer K."/>
            <person name="Rudd S."/>
            <person name="Schoof H."/>
            <person name="Schueller C."/>
            <person name="Zaccaria P."/>
            <person name="Mewes H.W."/>
            <person name="Bevan M."/>
            <person name="Fransz P."/>
        </authorList>
    </citation>
    <scope>NUCLEOTIDE SEQUENCE [LARGE SCALE GENOMIC DNA]</scope>
    <source>
        <strain evidence="3">cv. Columbia</strain>
    </source>
</reference>
<dbReference type="STRING" id="3702.B3H5B2"/>
<name>B3H5B2_ARATH</name>
<dbReference type="PaxDb" id="3702-AT5G66053.1"/>
<evidence type="ECO:0000313" key="3">
    <source>
        <dbReference type="Proteomes" id="UP000006548"/>
    </source>
</evidence>
<evidence type="ECO:0000313" key="2">
    <source>
        <dbReference type="EMBL" id="AED98150.1"/>
    </source>
</evidence>
<keyword evidence="3" id="KW-1185">Reference proteome</keyword>
<gene>
    <name evidence="1 2" type="ordered locus">At5g66053</name>
</gene>
<dbReference type="GeneID" id="6240214"/>
<organism evidence="2 3">
    <name type="scientific">Arabidopsis thaliana</name>
    <name type="common">Mouse-ear cress</name>
    <dbReference type="NCBI Taxonomy" id="3702"/>
    <lineage>
        <taxon>Eukaryota</taxon>
        <taxon>Viridiplantae</taxon>
        <taxon>Streptophyta</taxon>
        <taxon>Embryophyta</taxon>
        <taxon>Tracheophyta</taxon>
        <taxon>Spermatophyta</taxon>
        <taxon>Magnoliopsida</taxon>
        <taxon>eudicotyledons</taxon>
        <taxon>Gunneridae</taxon>
        <taxon>Pentapetalae</taxon>
        <taxon>rosids</taxon>
        <taxon>malvids</taxon>
        <taxon>Brassicales</taxon>
        <taxon>Brassicaceae</taxon>
        <taxon>Camelineae</taxon>
        <taxon>Arabidopsis</taxon>
    </lineage>
</organism>
<reference evidence="3" key="2">
    <citation type="journal article" date="2017" name="Plant J.">
        <title>Araport11: a complete reannotation of the Arabidopsis thaliana reference genome.</title>
        <authorList>
            <person name="Cheng C.Y."/>
            <person name="Krishnakumar V."/>
            <person name="Chan A.P."/>
            <person name="Thibaud-Nissen F."/>
            <person name="Schobel S."/>
            <person name="Town C.D."/>
        </authorList>
    </citation>
    <scope>GENOME REANNOTATION</scope>
    <source>
        <strain evidence="3">cv. Columbia</strain>
    </source>
</reference>
<dbReference type="HOGENOM" id="CLU_3160685_0_0_1"/>
<sequence>MLQRTCLTIRMRTRVIPPTSIAQRAQLRSIDHRRKTYPNNEILFLLTG</sequence>
<dbReference type="AlphaFoldDB" id="B3H5B2"/>
<dbReference type="Proteomes" id="UP000006548">
    <property type="component" value="Chromosome 5"/>
</dbReference>
<dbReference type="Araport" id="AT5G66053"/>
<dbReference type="TAIR" id="AT5G66053"/>
<protein>
    <submittedName>
        <fullName evidence="2">Uncharacterized protein</fullName>
    </submittedName>
</protein>